<dbReference type="EMBL" id="CP041165">
    <property type="protein sequence ID" value="QOP42142.1"/>
    <property type="molecule type" value="Genomic_DNA"/>
</dbReference>
<comment type="cofactor">
    <cofactor evidence="14">
        <name>Zn(2+)</name>
        <dbReference type="ChEBI" id="CHEBI:29105"/>
    </cofactor>
    <text evidence="14">Binds 1 zinc ion per subunit.</text>
</comment>
<dbReference type="GO" id="GO:0005829">
    <property type="term" value="C:cytosol"/>
    <property type="evidence" value="ECO:0007669"/>
    <property type="project" value="TreeGrafter"/>
</dbReference>
<dbReference type="SUPFAM" id="SSF52954">
    <property type="entry name" value="Class II aaRS ABD-related"/>
    <property type="match status" value="1"/>
</dbReference>
<keyword evidence="12 14" id="KW-0030">Aminoacyl-tRNA synthetase</keyword>
<dbReference type="GO" id="GO:0006435">
    <property type="term" value="P:threonyl-tRNA aminoacylation"/>
    <property type="evidence" value="ECO:0007669"/>
    <property type="project" value="UniProtKB-UniRule"/>
</dbReference>
<dbReference type="InterPro" id="IPR033728">
    <property type="entry name" value="ThrRS_core"/>
</dbReference>
<gene>
    <name evidence="14" type="primary">thrS</name>
    <name evidence="16" type="ORF">FJR03_10480</name>
</gene>
<dbReference type="GO" id="GO:0046872">
    <property type="term" value="F:metal ion binding"/>
    <property type="evidence" value="ECO:0007669"/>
    <property type="project" value="UniProtKB-KW"/>
</dbReference>
<feature type="domain" description="Aminoacyl-transfer RNA synthetases class-II family profile" evidence="15">
    <location>
        <begin position="234"/>
        <end position="499"/>
    </location>
</feature>
<dbReference type="SMART" id="SM00863">
    <property type="entry name" value="tRNA_SAD"/>
    <property type="match status" value="1"/>
</dbReference>
<comment type="subcellular location">
    <subcellularLocation>
        <location evidence="1 14">Cytoplasm</location>
    </subcellularLocation>
</comment>
<feature type="binding site" evidence="14">
    <location>
        <position position="476"/>
    </location>
    <ligand>
        <name>Zn(2+)</name>
        <dbReference type="ChEBI" id="CHEBI:29105"/>
        <note>catalytic</note>
    </ligand>
</feature>
<keyword evidence="6 14" id="KW-0479">Metal-binding</keyword>
<dbReference type="InterPro" id="IPR012947">
    <property type="entry name" value="tRNA_SAD"/>
</dbReference>
<dbReference type="SUPFAM" id="SSF55186">
    <property type="entry name" value="ThrRS/AlaRS common domain"/>
    <property type="match status" value="1"/>
</dbReference>
<keyword evidence="7 14" id="KW-0547">Nucleotide-binding</keyword>
<accession>A0A7M1B0H1</accession>
<keyword evidence="8 14" id="KW-0862">Zinc</keyword>
<evidence type="ECO:0000256" key="12">
    <source>
        <dbReference type="ARBA" id="ARBA00023146"/>
    </source>
</evidence>
<proteinExistence type="inferred from homology"/>
<evidence type="ECO:0000256" key="11">
    <source>
        <dbReference type="ARBA" id="ARBA00022917"/>
    </source>
</evidence>
<feature type="binding site" evidence="14">
    <location>
        <position position="351"/>
    </location>
    <ligand>
        <name>Zn(2+)</name>
        <dbReference type="ChEBI" id="CHEBI:29105"/>
        <note>catalytic</note>
    </ligand>
</feature>
<dbReference type="PRINTS" id="PR01047">
    <property type="entry name" value="TRNASYNTHTHR"/>
</dbReference>
<evidence type="ECO:0000256" key="14">
    <source>
        <dbReference type="HAMAP-Rule" id="MF_00184"/>
    </source>
</evidence>
<keyword evidence="5 14" id="KW-0436">Ligase</keyword>
<dbReference type="GO" id="GO:0004829">
    <property type="term" value="F:threonine-tRNA ligase activity"/>
    <property type="evidence" value="ECO:0007669"/>
    <property type="project" value="UniProtKB-UniRule"/>
</dbReference>
<evidence type="ECO:0000256" key="8">
    <source>
        <dbReference type="ARBA" id="ARBA00022833"/>
    </source>
</evidence>
<protein>
    <recommendedName>
        <fullName evidence="14">Threonine--tRNA ligase</fullName>
        <ecNumber evidence="14">6.1.1.3</ecNumber>
    </recommendedName>
    <alternativeName>
        <fullName evidence="14">Threonyl-tRNA synthetase</fullName>
        <shortName evidence="14">ThrRS</shortName>
    </alternativeName>
</protein>
<dbReference type="InterPro" id="IPR002314">
    <property type="entry name" value="aa-tRNA-synt_IIb"/>
</dbReference>
<dbReference type="HAMAP" id="MF_00184">
    <property type="entry name" value="Thr_tRNA_synth"/>
    <property type="match status" value="1"/>
</dbReference>
<dbReference type="KEGG" id="smax:FJR03_10480"/>
<evidence type="ECO:0000256" key="13">
    <source>
        <dbReference type="ARBA" id="ARBA00049515"/>
    </source>
</evidence>
<comment type="similarity">
    <text evidence="2 14">Belongs to the class-II aminoacyl-tRNA synthetase family.</text>
</comment>
<evidence type="ECO:0000256" key="4">
    <source>
        <dbReference type="ARBA" id="ARBA00022555"/>
    </source>
</evidence>
<evidence type="ECO:0000256" key="2">
    <source>
        <dbReference type="ARBA" id="ARBA00008226"/>
    </source>
</evidence>
<evidence type="ECO:0000313" key="16">
    <source>
        <dbReference type="EMBL" id="QOP42142.1"/>
    </source>
</evidence>
<dbReference type="Gene3D" id="3.40.50.800">
    <property type="entry name" value="Anticodon-binding domain"/>
    <property type="match status" value="1"/>
</dbReference>
<dbReference type="InterPro" id="IPR045864">
    <property type="entry name" value="aa-tRNA-synth_II/BPL/LPL"/>
</dbReference>
<evidence type="ECO:0000256" key="5">
    <source>
        <dbReference type="ARBA" id="ARBA00022598"/>
    </source>
</evidence>
<comment type="subunit">
    <text evidence="14">Homodimer.</text>
</comment>
<evidence type="ECO:0000256" key="1">
    <source>
        <dbReference type="ARBA" id="ARBA00004496"/>
    </source>
</evidence>
<dbReference type="PANTHER" id="PTHR11451:SF44">
    <property type="entry name" value="THREONINE--TRNA LIGASE, CHLOROPLASTIC_MITOCHONDRIAL 2"/>
    <property type="match status" value="1"/>
</dbReference>
<dbReference type="InterPro" id="IPR047246">
    <property type="entry name" value="ThrRS_anticodon"/>
</dbReference>
<dbReference type="FunFam" id="3.30.980.10:FF:000005">
    <property type="entry name" value="Threonyl-tRNA synthetase, mitochondrial"/>
    <property type="match status" value="1"/>
</dbReference>
<keyword evidence="17" id="KW-1185">Reference proteome</keyword>
<keyword evidence="11 14" id="KW-0648">Protein biosynthesis</keyword>
<dbReference type="AlphaFoldDB" id="A0A7M1B0H1"/>
<dbReference type="CDD" id="cd00771">
    <property type="entry name" value="ThrRS_core"/>
    <property type="match status" value="1"/>
</dbReference>
<dbReference type="PANTHER" id="PTHR11451">
    <property type="entry name" value="THREONINE-TRNA LIGASE"/>
    <property type="match status" value="1"/>
</dbReference>
<dbReference type="CDD" id="cd00860">
    <property type="entry name" value="ThrRS_anticodon"/>
    <property type="match status" value="1"/>
</dbReference>
<evidence type="ECO:0000256" key="7">
    <source>
        <dbReference type="ARBA" id="ARBA00022741"/>
    </source>
</evidence>
<dbReference type="Gene3D" id="3.30.980.10">
    <property type="entry name" value="Threonyl-trna Synthetase, Chain A, domain 2"/>
    <property type="match status" value="1"/>
</dbReference>
<evidence type="ECO:0000259" key="15">
    <source>
        <dbReference type="PROSITE" id="PS50862"/>
    </source>
</evidence>
<evidence type="ECO:0000256" key="10">
    <source>
        <dbReference type="ARBA" id="ARBA00022884"/>
    </source>
</evidence>
<dbReference type="InterPro" id="IPR018163">
    <property type="entry name" value="Thr/Ala-tRNA-synth_IIc_edit"/>
</dbReference>
<evidence type="ECO:0000256" key="9">
    <source>
        <dbReference type="ARBA" id="ARBA00022840"/>
    </source>
</evidence>
<dbReference type="PROSITE" id="PS50862">
    <property type="entry name" value="AA_TRNA_LIGASE_II"/>
    <property type="match status" value="1"/>
</dbReference>
<dbReference type="GO" id="GO:0005524">
    <property type="term" value="F:ATP binding"/>
    <property type="evidence" value="ECO:0007669"/>
    <property type="project" value="UniProtKB-UniRule"/>
</dbReference>
<dbReference type="Pfam" id="PF00587">
    <property type="entry name" value="tRNA-synt_2b"/>
    <property type="match status" value="1"/>
</dbReference>
<organism evidence="16 17">
    <name type="scientific">Sulfurimonas marina</name>
    <dbReference type="NCBI Taxonomy" id="2590551"/>
    <lineage>
        <taxon>Bacteria</taxon>
        <taxon>Pseudomonadati</taxon>
        <taxon>Campylobacterota</taxon>
        <taxon>Epsilonproteobacteria</taxon>
        <taxon>Campylobacterales</taxon>
        <taxon>Sulfurimonadaceae</taxon>
        <taxon>Sulfurimonas</taxon>
    </lineage>
</organism>
<evidence type="ECO:0000256" key="6">
    <source>
        <dbReference type="ARBA" id="ARBA00022723"/>
    </source>
</evidence>
<dbReference type="InterPro" id="IPR036621">
    <property type="entry name" value="Anticodon-bd_dom_sf"/>
</dbReference>
<dbReference type="Proteomes" id="UP000593910">
    <property type="component" value="Chromosome"/>
</dbReference>
<dbReference type="Gene3D" id="3.30.54.20">
    <property type="match status" value="1"/>
</dbReference>
<dbReference type="GO" id="GO:0000049">
    <property type="term" value="F:tRNA binding"/>
    <property type="evidence" value="ECO:0007669"/>
    <property type="project" value="UniProtKB-KW"/>
</dbReference>
<sequence>MNAIAIKHNDEIIDLQTAKEKGFEGEQIHLDNSEDSLEVLRHSTAHLMAQAIKSLYPDAEFYVGPVVKEGFYYDFKTSEEIGEGDLKKIEKQMLSFAKKKFEIEKYSITKEEARTKFADDHLKQAVLDMIPSDEVSIYKQGEFEDLCRGPHLPNIGLIRNFKLTKISGAYLGGDSKNEMLTRIYGIAFADKESLKAHMDMIAEAEKRDHRKVGGEMKLFTFREEVGAGFPIWLPAGGRLRARLESLLFKAHRKRGYEPVRGPEMLRSDLWMTSGHYQNYGENMYFTNIDEIEFGVKPMNCVGHIKVYEEDLHSYRDLPLKFFEYGVVHRHEMTGALHGLFRVREFTQDDAHIFCTSDQIEEQIIEVVDFVDKIMSTFDFDYKMMISTKPEKAVGDDAVWETAENALKTAMEKNSLPYSLDEGGGAFYGPKIDIKITDAIGREWQCGTVQLDFNLPARFELEYNGEGNEKIQPVMIHRAILGSFERFIGILTEHYAGEFPMFIAPTQVAIVPVAETHKDYAKVLSDKLIDINADSEIYGKNDSLNKRIRTAEKTRVPMIVVIGDEEIENKTVSIRDRRTREQYSLSEEEFLQLIQTKINEVNF</sequence>
<dbReference type="InterPro" id="IPR006195">
    <property type="entry name" value="aa-tRNA-synth_II"/>
</dbReference>
<comment type="catalytic activity">
    <reaction evidence="13 14">
        <text>tRNA(Thr) + L-threonine + ATP = L-threonyl-tRNA(Thr) + AMP + diphosphate + H(+)</text>
        <dbReference type="Rhea" id="RHEA:24624"/>
        <dbReference type="Rhea" id="RHEA-COMP:9670"/>
        <dbReference type="Rhea" id="RHEA-COMP:9704"/>
        <dbReference type="ChEBI" id="CHEBI:15378"/>
        <dbReference type="ChEBI" id="CHEBI:30616"/>
        <dbReference type="ChEBI" id="CHEBI:33019"/>
        <dbReference type="ChEBI" id="CHEBI:57926"/>
        <dbReference type="ChEBI" id="CHEBI:78442"/>
        <dbReference type="ChEBI" id="CHEBI:78534"/>
        <dbReference type="ChEBI" id="CHEBI:456215"/>
        <dbReference type="EC" id="6.1.1.3"/>
    </reaction>
</comment>
<keyword evidence="4 14" id="KW-0820">tRNA-binding</keyword>
<feature type="binding site" evidence="14">
    <location>
        <position position="300"/>
    </location>
    <ligand>
        <name>Zn(2+)</name>
        <dbReference type="ChEBI" id="CHEBI:29105"/>
        <note>catalytic</note>
    </ligand>
</feature>
<keyword evidence="3 14" id="KW-0963">Cytoplasm</keyword>
<feature type="region of interest" description="Catalytic" evidence="14">
    <location>
        <begin position="208"/>
        <end position="499"/>
    </location>
</feature>
<dbReference type="RefSeq" id="WP_193113462.1">
    <property type="nucleotide sequence ID" value="NZ_CP041165.1"/>
</dbReference>
<dbReference type="Gene3D" id="3.30.930.10">
    <property type="entry name" value="Bira Bifunctional Protein, Domain 2"/>
    <property type="match status" value="1"/>
</dbReference>
<dbReference type="InterPro" id="IPR002320">
    <property type="entry name" value="Thr-tRNA-ligase_IIa"/>
</dbReference>
<keyword evidence="10 14" id="KW-0694">RNA-binding</keyword>
<dbReference type="Pfam" id="PF03129">
    <property type="entry name" value="HGTP_anticodon"/>
    <property type="match status" value="1"/>
</dbReference>
<reference evidence="16 17" key="1">
    <citation type="submission" date="2019-06" db="EMBL/GenBank/DDBJ databases">
        <title>Sulfurimonas gotlandica sp. nov., a chemoautotrophic and psychrotolerant epsilonproteobacterium isolated from a pelagic redoxcline, and an emended description of the genus Sulfurimonas.</title>
        <authorList>
            <person name="Wang S."/>
            <person name="Jiang L."/>
            <person name="Shao Z."/>
        </authorList>
    </citation>
    <scope>NUCLEOTIDE SEQUENCE [LARGE SCALE GENOMIC DNA]</scope>
    <source>
        <strain evidence="16 17">B2</strain>
    </source>
</reference>
<evidence type="ECO:0000313" key="17">
    <source>
        <dbReference type="Proteomes" id="UP000593910"/>
    </source>
</evidence>
<evidence type="ECO:0000256" key="3">
    <source>
        <dbReference type="ARBA" id="ARBA00022490"/>
    </source>
</evidence>
<dbReference type="Pfam" id="PF07973">
    <property type="entry name" value="tRNA_SAD"/>
    <property type="match status" value="1"/>
</dbReference>
<dbReference type="SUPFAM" id="SSF55681">
    <property type="entry name" value="Class II aaRS and biotin synthetases"/>
    <property type="match status" value="1"/>
</dbReference>
<dbReference type="FunFam" id="3.30.930.10:FF:000019">
    <property type="entry name" value="Threonine--tRNA ligase"/>
    <property type="match status" value="1"/>
</dbReference>
<name>A0A7M1B0H1_9BACT</name>
<dbReference type="NCBIfam" id="TIGR00418">
    <property type="entry name" value="thrS"/>
    <property type="match status" value="1"/>
</dbReference>
<dbReference type="EC" id="6.1.1.3" evidence="14"/>
<keyword evidence="9 14" id="KW-0067">ATP-binding</keyword>
<dbReference type="InterPro" id="IPR004154">
    <property type="entry name" value="Anticodon-bd"/>
</dbReference>